<feature type="transmembrane region" description="Helical" evidence="7">
    <location>
        <begin position="268"/>
        <end position="289"/>
    </location>
</feature>
<comment type="similarity">
    <text evidence="7">Belongs to the binding-protein-dependent transport system permease family.</text>
</comment>
<dbReference type="EMBL" id="CP129683">
    <property type="protein sequence ID" value="XDS50595.1"/>
    <property type="molecule type" value="Genomic_DNA"/>
</dbReference>
<organism evidence="9">
    <name type="scientific">Bifidobacterium fermentum</name>
    <dbReference type="NCBI Taxonomy" id="3059035"/>
    <lineage>
        <taxon>Bacteria</taxon>
        <taxon>Bacillati</taxon>
        <taxon>Actinomycetota</taxon>
        <taxon>Actinomycetes</taxon>
        <taxon>Bifidobacteriales</taxon>
        <taxon>Bifidobacteriaceae</taxon>
        <taxon>Bifidobacterium</taxon>
    </lineage>
</organism>
<evidence type="ECO:0000313" key="11">
    <source>
        <dbReference type="EMBL" id="XDS50595.1"/>
    </source>
</evidence>
<dbReference type="EMBL" id="CP129675">
    <property type="protein sequence ID" value="XDS45843.1"/>
    <property type="molecule type" value="Genomic_DNA"/>
</dbReference>
<dbReference type="KEGG" id="bfk:QN062_09490"/>
<name>A0AB39U9T4_9BIFI</name>
<dbReference type="AlphaFoldDB" id="A0AB39U9T4"/>
<accession>A0AB39U9T4</accession>
<keyword evidence="4 7" id="KW-0812">Transmembrane</keyword>
<dbReference type="PROSITE" id="PS50928">
    <property type="entry name" value="ABC_TM1"/>
    <property type="match status" value="1"/>
</dbReference>
<dbReference type="Pfam" id="PF00528">
    <property type="entry name" value="BPD_transp_1"/>
    <property type="match status" value="1"/>
</dbReference>
<dbReference type="InterPro" id="IPR000515">
    <property type="entry name" value="MetI-like"/>
</dbReference>
<dbReference type="GO" id="GO:0005886">
    <property type="term" value="C:plasma membrane"/>
    <property type="evidence" value="ECO:0007669"/>
    <property type="project" value="UniProtKB-SubCell"/>
</dbReference>
<evidence type="ECO:0000259" key="8">
    <source>
        <dbReference type="PROSITE" id="PS50928"/>
    </source>
</evidence>
<dbReference type="SUPFAM" id="SSF161098">
    <property type="entry name" value="MetI-like"/>
    <property type="match status" value="1"/>
</dbReference>
<protein>
    <submittedName>
        <fullName evidence="9">Carbohydrate ABC transporter permease</fullName>
    </submittedName>
</protein>
<evidence type="ECO:0000256" key="6">
    <source>
        <dbReference type="ARBA" id="ARBA00023136"/>
    </source>
</evidence>
<keyword evidence="2 7" id="KW-0813">Transport</keyword>
<feature type="transmembrane region" description="Helical" evidence="7">
    <location>
        <begin position="133"/>
        <end position="155"/>
    </location>
</feature>
<feature type="transmembrane region" description="Helical" evidence="7">
    <location>
        <begin position="37"/>
        <end position="56"/>
    </location>
</feature>
<keyword evidence="3" id="KW-1003">Cell membrane</keyword>
<dbReference type="PANTHER" id="PTHR32243">
    <property type="entry name" value="MALTOSE TRANSPORT SYSTEM PERMEASE-RELATED"/>
    <property type="match status" value="1"/>
</dbReference>
<evidence type="ECO:0000256" key="4">
    <source>
        <dbReference type="ARBA" id="ARBA00022692"/>
    </source>
</evidence>
<evidence type="ECO:0000313" key="10">
    <source>
        <dbReference type="EMBL" id="XDS49375.1"/>
    </source>
</evidence>
<reference evidence="9" key="1">
    <citation type="submission" date="2023-07" db="EMBL/GenBank/DDBJ databases">
        <title>Bifidobacterium aquikefiriaerophilum sp. nov. and Bifidobacterium eccum sp. nov., isolated from water kefir.</title>
        <authorList>
            <person name="Breselge S."/>
            <person name="Bellassi P."/>
            <person name="Barcenilla C."/>
            <person name="Alvarez-Ordonez A."/>
            <person name="Morelli L."/>
            <person name="Cotter P.D."/>
        </authorList>
    </citation>
    <scope>NUCLEOTIDE SEQUENCE</scope>
    <source>
        <strain evidence="11">WK012_4_13</strain>
        <strain evidence="10">WK013_4_14</strain>
        <strain evidence="9">WK048_4_13</strain>
    </source>
</reference>
<comment type="subcellular location">
    <subcellularLocation>
        <location evidence="1 7">Cell membrane</location>
        <topology evidence="1 7">Multi-pass membrane protein</topology>
    </subcellularLocation>
</comment>
<feature type="transmembrane region" description="Helical" evidence="7">
    <location>
        <begin position="167"/>
        <end position="192"/>
    </location>
</feature>
<evidence type="ECO:0000256" key="2">
    <source>
        <dbReference type="ARBA" id="ARBA00022448"/>
    </source>
</evidence>
<dbReference type="InterPro" id="IPR050901">
    <property type="entry name" value="BP-dep_ABC_trans_perm"/>
</dbReference>
<keyword evidence="6 7" id="KW-0472">Membrane</keyword>
<feature type="transmembrane region" description="Helical" evidence="7">
    <location>
        <begin position="102"/>
        <end position="126"/>
    </location>
</feature>
<dbReference type="CDD" id="cd06261">
    <property type="entry name" value="TM_PBP2"/>
    <property type="match status" value="1"/>
</dbReference>
<dbReference type="EMBL" id="CP129682">
    <property type="protein sequence ID" value="XDS49375.1"/>
    <property type="molecule type" value="Genomic_DNA"/>
</dbReference>
<evidence type="ECO:0000256" key="7">
    <source>
        <dbReference type="RuleBase" id="RU363032"/>
    </source>
</evidence>
<evidence type="ECO:0000256" key="5">
    <source>
        <dbReference type="ARBA" id="ARBA00022989"/>
    </source>
</evidence>
<dbReference type="GO" id="GO:0055085">
    <property type="term" value="P:transmembrane transport"/>
    <property type="evidence" value="ECO:0007669"/>
    <property type="project" value="InterPro"/>
</dbReference>
<feature type="transmembrane region" description="Helical" evidence="7">
    <location>
        <begin position="213"/>
        <end position="235"/>
    </location>
</feature>
<feature type="domain" description="ABC transmembrane type-1" evidence="8">
    <location>
        <begin position="98"/>
        <end position="289"/>
    </location>
</feature>
<proteinExistence type="inferred from homology"/>
<dbReference type="Gene3D" id="1.10.3720.10">
    <property type="entry name" value="MetI-like"/>
    <property type="match status" value="1"/>
</dbReference>
<keyword evidence="5 7" id="KW-1133">Transmembrane helix</keyword>
<evidence type="ECO:0000256" key="1">
    <source>
        <dbReference type="ARBA" id="ARBA00004651"/>
    </source>
</evidence>
<dbReference type="PANTHER" id="PTHR32243:SF18">
    <property type="entry name" value="INNER MEMBRANE ABC TRANSPORTER PERMEASE PROTEIN YCJP"/>
    <property type="match status" value="1"/>
</dbReference>
<dbReference type="InterPro" id="IPR035906">
    <property type="entry name" value="MetI-like_sf"/>
</dbReference>
<gene>
    <name evidence="11" type="ORF">QN062_09490</name>
    <name evidence="10" type="ORF">QN216_03695</name>
    <name evidence="9" type="ORF">QN217_06750</name>
</gene>
<evidence type="ECO:0000313" key="9">
    <source>
        <dbReference type="EMBL" id="XDS45843.1"/>
    </source>
</evidence>
<evidence type="ECO:0000256" key="3">
    <source>
        <dbReference type="ARBA" id="ARBA00022475"/>
    </source>
</evidence>
<sequence length="303" mass="33982">MSASMEINRQDARMRSQSHVSPAAEVKAKRRVHWDRVRSGVAAVVFCVIWFFPVYWMTITAFKPRNEVMTATPIFLPTHWSLQNFRTAIFQTQFLVNLMNSVVVTFVSIIVSVLLAFLACAALTLYRFKGRRSIMVTILAIQMLPGTALLIPQFIVFNQFGLLNNYAGLILAYIAAVLPFSIWNMRGFFLAIPVDIFESARVEGANEWQILRLITFPLVAPGIISTSVFAFIAAWNDYLTAFTFMKDQSKYTLPVWLASFSTPTGTDFGGQMAASVLFSLPVVIFFMIIQGNMVKGITEGAIK</sequence>